<protein>
    <submittedName>
        <fullName evidence="2">Internal virion protein</fullName>
    </submittedName>
</protein>
<dbReference type="Proteomes" id="UP000829068">
    <property type="component" value="Segment"/>
</dbReference>
<sequence>MAFGVMAAMVALKMAQGASAAKQASMQSVAQNKMVSAYNAKVMQSSMDQVTELNMQRAQQRQQTTAAMYNAGLQGQSARDQISLQAAASDTIGASVNDAIKTVNQKQSQAVGSAQDSFVRAIDQSNLMLKKVLGDASASMKDAVDDKGTQILNQAGMEAAGSVLGYFGGQLASGTNSPDTAAPTSAATGTSTGATDLWGRNTDAGAGNNPFGLSFKFQSSNLLGN</sequence>
<keyword evidence="3" id="KW-1185">Reference proteome</keyword>
<accession>A0AAE9JWX0</accession>
<reference evidence="2 3" key="1">
    <citation type="journal article" date="2022" name="Arch. Virol.">
        <title>Two novel Erwinia amylovora bacteriophages, Loshitsa2 and Micant, isolated in Belarus.</title>
        <authorList>
            <person name="Besarab N.V."/>
            <person name="Letarov A.V."/>
            <person name="Kulikov E.E."/>
            <person name="Babenko V.V."/>
            <person name="Belalov I.S."/>
            <person name="Lagonenko A.L."/>
            <person name="Golomidova A.K."/>
            <person name="Evtushenkov A.N."/>
        </authorList>
    </citation>
    <scope>NUCLEOTIDE SEQUENCE [LARGE SCALE GENOMIC DNA]</scope>
</reference>
<evidence type="ECO:0000313" key="3">
    <source>
        <dbReference type="Proteomes" id="UP000829068"/>
    </source>
</evidence>
<evidence type="ECO:0000313" key="2">
    <source>
        <dbReference type="EMBL" id="UNA01067.1"/>
    </source>
</evidence>
<gene>
    <name evidence="2" type="ORF">Micant_00043</name>
</gene>
<feature type="compositionally biased region" description="Low complexity" evidence="1">
    <location>
        <begin position="178"/>
        <end position="196"/>
    </location>
</feature>
<name>A0AAE9JWX0_9CAUD</name>
<dbReference type="InterPro" id="IPR038996">
    <property type="entry name" value="Gp14"/>
</dbReference>
<organism evidence="2 3">
    <name type="scientific">Erwinia phage Micant</name>
    <dbReference type="NCBI Taxonomy" id="2923255"/>
    <lineage>
        <taxon>Viruses</taxon>
        <taxon>Duplodnaviria</taxon>
        <taxon>Heunggongvirae</taxon>
        <taxon>Uroviricota</taxon>
        <taxon>Caudoviricetes</taxon>
        <taxon>Autographivirales</taxon>
        <taxon>Autoscriptoviridae</taxon>
        <taxon>Slopekvirinae</taxon>
        <taxon>Micantvirus</taxon>
        <taxon>Micantvirus micant</taxon>
    </lineage>
</organism>
<evidence type="ECO:0000256" key="1">
    <source>
        <dbReference type="SAM" id="MobiDB-lite"/>
    </source>
</evidence>
<proteinExistence type="predicted"/>
<dbReference type="Pfam" id="PF24072">
    <property type="entry name" value="T7_gp14"/>
    <property type="match status" value="1"/>
</dbReference>
<feature type="region of interest" description="Disordered" evidence="1">
    <location>
        <begin position="174"/>
        <end position="203"/>
    </location>
</feature>
<dbReference type="EMBL" id="OM513679">
    <property type="protein sequence ID" value="UNA01067.1"/>
    <property type="molecule type" value="Genomic_DNA"/>
</dbReference>